<reference evidence="5" key="1">
    <citation type="journal article" date="2019" name="Genome Announc.">
        <title>Draft Genome Sequence of Pseudoalteromonas piscicida Strain 36Y ROTHPW, an Hypersaline Seawater Isolate from the South Coast of Sonora, Mexico.</title>
        <authorList>
            <person name="Sanchez-Diaz R."/>
            <person name="Molina-Garza Z.J."/>
            <person name="Cruz-Suarez L.E."/>
            <person name="Selvin J."/>
            <person name="Kiran G.S."/>
            <person name="Ibarra-Gamez J.C."/>
            <person name="Gomez-Gil B."/>
            <person name="Galaviz-Silva L."/>
        </authorList>
    </citation>
    <scope>NUCLEOTIDE SEQUENCE [LARGE SCALE GENOMIC DNA]</scope>
    <source>
        <strain evidence="5">36Y_RITHPW</strain>
    </source>
</reference>
<keyword evidence="5" id="KW-1185">Reference proteome</keyword>
<organism evidence="4 5">
    <name type="scientific">Pseudoalteromonas piscicida</name>
    <dbReference type="NCBI Taxonomy" id="43662"/>
    <lineage>
        <taxon>Bacteria</taxon>
        <taxon>Pseudomonadati</taxon>
        <taxon>Pseudomonadota</taxon>
        <taxon>Gammaproteobacteria</taxon>
        <taxon>Alteromonadales</taxon>
        <taxon>Pseudoalteromonadaceae</taxon>
        <taxon>Pseudoalteromonas</taxon>
    </lineage>
</organism>
<proteinExistence type="predicted"/>
<sequence length="615" mass="65146">MFKHSLLALSLFSLLTGCSLDGDDGAQGPQGQQGVAGQNGSDGENGADGSNGQDGVDGQDGTNGTNANSMLDISMVGRAVLNAESPEGAAEIVAYQATKKWIYAINSSGDAAVVEIIPATDFDSAALAKNNEGVIATTNLTAAITLNLNENTAGDANSIAIDENNQLLAVAMAAKTTGEAGQIAFYDISGAAPVFVKNVTVGALPDMVTFSHDGNKVVVANEGEPAGDYSVDPEGTISIIDITNGTIANTATQLGFTAYNDKQAELEAQGMVFANPTGRTINGNLVTTTVAMDLEPEYVAISKDNRYAYVSIQENNALAIVDLADNSLRLVGLGFKDWSNLTMDASDKDKKINFRKYPGLYGMYQPDTISSYTWKGANFIVSANEGDGREYFFDAADEADCTAKGGLDYDKDDGCLAYIDESRAEDLTLASNFAYLNNDDDDIGRLKVTTVKGDADNDGQYESLYTYGARSFTIWDSNGLVVFDSGDQIERITASVHGAQFNNDEDANEGDTRSDAKGPEPEALALGEIGDRTFAFVGLERMGSIMVYDITNPYDVKFEDYFYNRGLVEGAEISGDLAPEGMTFIPADKSATGEALLVIGNEISGSVAVWQIAEK</sequence>
<dbReference type="Gene3D" id="2.130.10.10">
    <property type="entry name" value="YVTN repeat-like/Quinoprotein amine dehydrogenase"/>
    <property type="match status" value="1"/>
</dbReference>
<dbReference type="EMBL" id="NKHF01000095">
    <property type="protein sequence ID" value="PCK30183.1"/>
    <property type="molecule type" value="Genomic_DNA"/>
</dbReference>
<feature type="signal peptide" evidence="2">
    <location>
        <begin position="1"/>
        <end position="21"/>
    </location>
</feature>
<dbReference type="Pfam" id="PF22494">
    <property type="entry name" value="choice_anch_I"/>
    <property type="match status" value="1"/>
</dbReference>
<feature type="chain" id="PRO_5013150753" evidence="2">
    <location>
        <begin position="22"/>
        <end position="615"/>
    </location>
</feature>
<dbReference type="OrthoDB" id="9803927at2"/>
<dbReference type="InterPro" id="IPR052956">
    <property type="entry name" value="Mesenchyme-surface_protein"/>
</dbReference>
<dbReference type="AlphaFoldDB" id="A0A2A5JL54"/>
<evidence type="ECO:0000313" key="5">
    <source>
        <dbReference type="Proteomes" id="UP000228621"/>
    </source>
</evidence>
<feature type="region of interest" description="Disordered" evidence="1">
    <location>
        <begin position="499"/>
        <end position="521"/>
    </location>
</feature>
<feature type="compositionally biased region" description="Low complexity" evidence="1">
    <location>
        <begin position="26"/>
        <end position="39"/>
    </location>
</feature>
<feature type="region of interest" description="Disordered" evidence="1">
    <location>
        <begin position="23"/>
        <end position="68"/>
    </location>
</feature>
<dbReference type="Proteomes" id="UP000228621">
    <property type="component" value="Unassembled WGS sequence"/>
</dbReference>
<evidence type="ECO:0000256" key="2">
    <source>
        <dbReference type="SAM" id="SignalP"/>
    </source>
</evidence>
<accession>A0A2A5JL54</accession>
<name>A0A2A5JL54_PSEO7</name>
<dbReference type="RefSeq" id="WP_099643574.1">
    <property type="nucleotide sequence ID" value="NZ_NKHF01000095.1"/>
</dbReference>
<dbReference type="PANTHER" id="PTHR46928">
    <property type="entry name" value="MESENCHYME-SPECIFIC CELL SURFACE GLYCOPROTEIN"/>
    <property type="match status" value="1"/>
</dbReference>
<dbReference type="SUPFAM" id="SSF75011">
    <property type="entry name" value="3-carboxy-cis,cis-mucoante lactonizing enzyme"/>
    <property type="match status" value="1"/>
</dbReference>
<keyword evidence="2" id="KW-0732">Signal</keyword>
<dbReference type="PROSITE" id="PS51257">
    <property type="entry name" value="PROKAR_LIPOPROTEIN"/>
    <property type="match status" value="1"/>
</dbReference>
<evidence type="ECO:0000313" key="4">
    <source>
        <dbReference type="EMBL" id="PCK30183.1"/>
    </source>
</evidence>
<feature type="compositionally biased region" description="Basic and acidic residues" evidence="1">
    <location>
        <begin position="510"/>
        <end position="520"/>
    </location>
</feature>
<protein>
    <submittedName>
        <fullName evidence="4">Alkaline phosphatase</fullName>
    </submittedName>
</protein>
<evidence type="ECO:0000256" key="1">
    <source>
        <dbReference type="SAM" id="MobiDB-lite"/>
    </source>
</evidence>
<dbReference type="PANTHER" id="PTHR46928:SF1">
    <property type="entry name" value="MESENCHYME-SPECIFIC CELL SURFACE GLYCOPROTEIN"/>
    <property type="match status" value="1"/>
</dbReference>
<dbReference type="NCBIfam" id="NF038117">
    <property type="entry name" value="choice_anch_I"/>
    <property type="match status" value="1"/>
</dbReference>
<gene>
    <name evidence="4" type="ORF">CEX98_18915</name>
</gene>
<dbReference type="InterPro" id="IPR055188">
    <property type="entry name" value="Choice_anch_I"/>
</dbReference>
<evidence type="ECO:0000259" key="3">
    <source>
        <dbReference type="Pfam" id="PF22494"/>
    </source>
</evidence>
<feature type="domain" description="Choice-of-anchor I" evidence="3">
    <location>
        <begin position="88"/>
        <end position="612"/>
    </location>
</feature>
<comment type="caution">
    <text evidence="4">The sequence shown here is derived from an EMBL/GenBank/DDBJ whole genome shotgun (WGS) entry which is preliminary data.</text>
</comment>
<dbReference type="Pfam" id="PF01391">
    <property type="entry name" value="Collagen"/>
    <property type="match status" value="1"/>
</dbReference>
<dbReference type="InterPro" id="IPR008160">
    <property type="entry name" value="Collagen"/>
</dbReference>
<dbReference type="InterPro" id="IPR015943">
    <property type="entry name" value="WD40/YVTN_repeat-like_dom_sf"/>
</dbReference>